<evidence type="ECO:0000259" key="1">
    <source>
        <dbReference type="SMART" id="SM01008"/>
    </source>
</evidence>
<keyword evidence="3" id="KW-1185">Reference proteome</keyword>
<dbReference type="Proteomes" id="UP000318578">
    <property type="component" value="Unassembled WGS sequence"/>
</dbReference>
<dbReference type="AlphaFoldDB" id="A0A558A207"/>
<evidence type="ECO:0000313" key="2">
    <source>
        <dbReference type="EMBL" id="TVT18291.1"/>
    </source>
</evidence>
<name>A0A558A207_9PSEU</name>
<dbReference type="Gene3D" id="3.90.1170.50">
    <property type="entry name" value="Aldehyde oxidase/xanthine dehydrogenase, a/b hammerhead"/>
    <property type="match status" value="1"/>
</dbReference>
<dbReference type="GO" id="GO:0005506">
    <property type="term" value="F:iron ion binding"/>
    <property type="evidence" value="ECO:0007669"/>
    <property type="project" value="InterPro"/>
</dbReference>
<reference evidence="2 3" key="1">
    <citation type="submission" date="2019-07" db="EMBL/GenBank/DDBJ databases">
        <title>New species of Amycolatopsis and Streptomyces.</title>
        <authorList>
            <person name="Duangmal K."/>
            <person name="Teo W.F.A."/>
            <person name="Lipun K."/>
        </authorList>
    </citation>
    <scope>NUCLEOTIDE SEQUENCE [LARGE SCALE GENOMIC DNA]</scope>
    <source>
        <strain evidence="2 3">JCM 30562</strain>
    </source>
</reference>
<sequence>MAGEPRSGVAVGERWARTDGRAKVRGELRYAADQPVRPCLDVAVHRSTRPHARITAIDTERALAMDGVVAVVTGADLYGKLGDRIFTGPAFSDQPCLAVDKVRYVGEPVAAVLAHDLATARKAAEEIEVSYDELDPVHDVDAAVTGTSYVHDELRPSIVFGDLKHLRGKRDTNVNYEFNLRRGDVSEEGTTKVEAEFWAPPTHHVPIELPYAAAWVESDRLELLATTQTPSYVRQSVADLLDLPLNRVRVRTAPLGGSFGAKMYDRLEPLAAALAWTQGTAVRVAATREEAFLLTTRHGAAVTGSMSADENGRIVSATADVRYDTGAYADVGPRITAKSGMVATGPYKVDNAWVRSRCIYTNKPSAGPFRGFGVPQVTWAHESLVDELARKVGADPAEFRRRNLLLEGDVAPVGTPMHSADFLGSLDAVTEAIDWDSPFERQEGRLLRGRGVAVGIKAVLTPTISNASLQLNQDGSATLLISTVDMGQGSDTIMAQIAAEVLCLGEGQVRVVDADTDVTPYDTITAGSRSTYHTGNAVRLAAEKMRDKLVDLAAKHFGVEATDIKVTGDGLVSAQTQETVGIAELLHAHFGARGTTLTAEANFSTSWQPYDHDTGQSPQVTEHWFAGAVAVQLTVDTATGRVHIEHLAVAGDVGRAINPKLVEQQLSGAAIMGIGHALFDQLVFDEGQIVNGTLLDYQLPSIKDMPDKLTPIIIESPHRTGPFGAKGVGETAIIPMAPAIANAVRDATGVRITTLPLTPERILTAITEEQR</sequence>
<feature type="domain" description="Aldehyde oxidase/xanthine dehydrogenase a/b hammerhead" evidence="1">
    <location>
        <begin position="25"/>
        <end position="135"/>
    </location>
</feature>
<dbReference type="GO" id="GO:0016491">
    <property type="term" value="F:oxidoreductase activity"/>
    <property type="evidence" value="ECO:0007669"/>
    <property type="project" value="InterPro"/>
</dbReference>
<organism evidence="2 3">
    <name type="scientific">Amycolatopsis acidiphila</name>
    <dbReference type="NCBI Taxonomy" id="715473"/>
    <lineage>
        <taxon>Bacteria</taxon>
        <taxon>Bacillati</taxon>
        <taxon>Actinomycetota</taxon>
        <taxon>Actinomycetes</taxon>
        <taxon>Pseudonocardiales</taxon>
        <taxon>Pseudonocardiaceae</taxon>
        <taxon>Amycolatopsis</taxon>
    </lineage>
</organism>
<comment type="caution">
    <text evidence="2">The sequence shown here is derived from an EMBL/GenBank/DDBJ whole genome shotgun (WGS) entry which is preliminary data.</text>
</comment>
<dbReference type="SUPFAM" id="SSF56003">
    <property type="entry name" value="Molybdenum cofactor-binding domain"/>
    <property type="match status" value="1"/>
</dbReference>
<dbReference type="InterPro" id="IPR046867">
    <property type="entry name" value="AldOxase/xan_DH_MoCoBD2"/>
</dbReference>
<protein>
    <submittedName>
        <fullName evidence="2">Xanthine dehydrogenase family protein molybdopterin-binding subunit</fullName>
    </submittedName>
</protein>
<gene>
    <name evidence="2" type="ORF">FNH06_28340</name>
</gene>
<dbReference type="SMART" id="SM01008">
    <property type="entry name" value="Ald_Xan_dh_C"/>
    <property type="match status" value="1"/>
</dbReference>
<accession>A0A558A207</accession>
<dbReference type="EMBL" id="VJZA01000063">
    <property type="protein sequence ID" value="TVT18291.1"/>
    <property type="molecule type" value="Genomic_DNA"/>
</dbReference>
<dbReference type="Pfam" id="PF01315">
    <property type="entry name" value="Ald_Xan_dh_C"/>
    <property type="match status" value="1"/>
</dbReference>
<dbReference type="InterPro" id="IPR037165">
    <property type="entry name" value="AldOxase/xan_DH_Mopterin-bd_sf"/>
</dbReference>
<dbReference type="PANTHER" id="PTHR11908:SF157">
    <property type="entry name" value="XANTHINE DEHYDROGENASE SUBUNIT D-RELATED"/>
    <property type="match status" value="1"/>
</dbReference>
<dbReference type="Pfam" id="PF20256">
    <property type="entry name" value="MoCoBD_2"/>
    <property type="match status" value="1"/>
</dbReference>
<dbReference type="InterPro" id="IPR036856">
    <property type="entry name" value="Ald_Oxase/Xan_DH_a/b_sf"/>
</dbReference>
<evidence type="ECO:0000313" key="3">
    <source>
        <dbReference type="Proteomes" id="UP000318578"/>
    </source>
</evidence>
<dbReference type="Pfam" id="PF02738">
    <property type="entry name" value="MoCoBD_1"/>
    <property type="match status" value="1"/>
</dbReference>
<dbReference type="PANTHER" id="PTHR11908">
    <property type="entry name" value="XANTHINE DEHYDROGENASE"/>
    <property type="match status" value="1"/>
</dbReference>
<dbReference type="InterPro" id="IPR008274">
    <property type="entry name" value="AldOxase/xan_DH_MoCoBD1"/>
</dbReference>
<dbReference type="InterPro" id="IPR000674">
    <property type="entry name" value="Ald_Oxase/Xan_DH_a/b"/>
</dbReference>
<dbReference type="RefSeq" id="WP_144642975.1">
    <property type="nucleotide sequence ID" value="NZ_BNAX01000006.1"/>
</dbReference>
<proteinExistence type="predicted"/>
<dbReference type="Gene3D" id="3.30.365.10">
    <property type="entry name" value="Aldehyde oxidase/xanthine dehydrogenase, molybdopterin binding domain"/>
    <property type="match status" value="4"/>
</dbReference>
<dbReference type="OrthoDB" id="9758509at2"/>
<dbReference type="SUPFAM" id="SSF54665">
    <property type="entry name" value="CO dehydrogenase molybdoprotein N-domain-like"/>
    <property type="match status" value="1"/>
</dbReference>
<dbReference type="InterPro" id="IPR016208">
    <property type="entry name" value="Ald_Oxase/xanthine_DH-like"/>
</dbReference>